<proteinExistence type="inferred from homology"/>
<gene>
    <name evidence="7" type="ORF">CI15_22085</name>
</gene>
<evidence type="ECO:0000256" key="3">
    <source>
        <dbReference type="ARBA" id="ARBA00022729"/>
    </source>
</evidence>
<dbReference type="GO" id="GO:0009279">
    <property type="term" value="C:cell outer membrane"/>
    <property type="evidence" value="ECO:0007669"/>
    <property type="project" value="UniProtKB-SubCell"/>
</dbReference>
<evidence type="ECO:0000256" key="2">
    <source>
        <dbReference type="ARBA" id="ARBA00005722"/>
    </source>
</evidence>
<reference evidence="7 8" key="1">
    <citation type="journal article" date="2015" name="Int. J. Syst. Evol. Microbiol.">
        <title>Burkholderia monticola sp. nov., isolated from mountain soil.</title>
        <authorList>
            <person name="Baek I."/>
            <person name="Seo B."/>
            <person name="Lee I."/>
            <person name="Yi H."/>
            <person name="Chun J."/>
        </authorList>
    </citation>
    <scope>NUCLEOTIDE SEQUENCE [LARGE SCALE GENOMIC DNA]</scope>
    <source>
        <strain evidence="7 8">JC2948</strain>
    </source>
</reference>
<dbReference type="EMBL" id="LRBG01000035">
    <property type="protein sequence ID" value="KXU84977.1"/>
    <property type="molecule type" value="Genomic_DNA"/>
</dbReference>
<evidence type="ECO:0000313" key="7">
    <source>
        <dbReference type="EMBL" id="KXU84977.1"/>
    </source>
</evidence>
<dbReference type="AlphaFoldDB" id="A0A149PIV1"/>
<name>A0A149PIV1_9BURK</name>
<dbReference type="PANTHER" id="PTHR38776:SF1">
    <property type="entry name" value="MLTA-INTERACTING PROTEIN-RELATED"/>
    <property type="match status" value="1"/>
</dbReference>
<dbReference type="PANTHER" id="PTHR38776">
    <property type="entry name" value="MLTA-INTERACTING PROTEIN-RELATED"/>
    <property type="match status" value="1"/>
</dbReference>
<feature type="signal peptide" evidence="6">
    <location>
        <begin position="1"/>
        <end position="32"/>
    </location>
</feature>
<accession>A0A149PIV1</accession>
<keyword evidence="3 6" id="KW-0732">Signal</keyword>
<keyword evidence="8" id="KW-1185">Reference proteome</keyword>
<feature type="chain" id="PRO_5007551197" description="Structural protein MipA" evidence="6">
    <location>
        <begin position="33"/>
        <end position="293"/>
    </location>
</feature>
<evidence type="ECO:0000256" key="4">
    <source>
        <dbReference type="ARBA" id="ARBA00023136"/>
    </source>
</evidence>
<keyword evidence="4" id="KW-0472">Membrane</keyword>
<comment type="subcellular location">
    <subcellularLocation>
        <location evidence="1">Cell outer membrane</location>
    </subcellularLocation>
</comment>
<dbReference type="Pfam" id="PF06629">
    <property type="entry name" value="MipA"/>
    <property type="match status" value="1"/>
</dbReference>
<dbReference type="Proteomes" id="UP000075613">
    <property type="component" value="Unassembled WGS sequence"/>
</dbReference>
<evidence type="ECO:0000256" key="5">
    <source>
        <dbReference type="ARBA" id="ARBA00023237"/>
    </source>
</evidence>
<organism evidence="7 8">
    <name type="scientific">Paraburkholderia monticola</name>
    <dbReference type="NCBI Taxonomy" id="1399968"/>
    <lineage>
        <taxon>Bacteria</taxon>
        <taxon>Pseudomonadati</taxon>
        <taxon>Pseudomonadota</taxon>
        <taxon>Betaproteobacteria</taxon>
        <taxon>Burkholderiales</taxon>
        <taxon>Burkholderiaceae</taxon>
        <taxon>Paraburkholderia</taxon>
    </lineage>
</organism>
<keyword evidence="5" id="KW-0998">Cell outer membrane</keyword>
<evidence type="ECO:0000256" key="1">
    <source>
        <dbReference type="ARBA" id="ARBA00004442"/>
    </source>
</evidence>
<comment type="caution">
    <text evidence="7">The sequence shown here is derived from an EMBL/GenBank/DDBJ whole genome shotgun (WGS) entry which is preliminary data.</text>
</comment>
<sequence>MEKIEMINVSKPRMIKALTGAALSLFAVAAMADDTLGLSESLFSIGAPEITQTPAANASPWRFAVGAGVVNMPKFPGASGTKWEVVPSVSANYDRFFIGANPDAAALLSLGAYLYRDSNWRVGAALTYDFIEPRSESDDSRLHGLGDVKRTAHAELFGVYTWDFITARASVLTDIAGNDRGTVATFDLLGRYQPIPQLTLSAGPGLTWGSDKYNETYFGVTSEQSARSGLPTYSAGSGLNQLRFSVNGVYRIATQWNVGASVSFAWLRGDATDSPITEKTSQITYGLFANYLF</sequence>
<evidence type="ECO:0000313" key="8">
    <source>
        <dbReference type="Proteomes" id="UP000075613"/>
    </source>
</evidence>
<comment type="similarity">
    <text evidence="2">Belongs to the MipA/OmpV family.</text>
</comment>
<evidence type="ECO:0000256" key="6">
    <source>
        <dbReference type="SAM" id="SignalP"/>
    </source>
</evidence>
<evidence type="ECO:0008006" key="9">
    <source>
        <dbReference type="Google" id="ProtNLM"/>
    </source>
</evidence>
<protein>
    <recommendedName>
        <fullName evidence="9">Structural protein MipA</fullName>
    </recommendedName>
</protein>
<dbReference type="InterPro" id="IPR010583">
    <property type="entry name" value="MipA"/>
</dbReference>